<evidence type="ECO:0000259" key="1">
    <source>
        <dbReference type="Pfam" id="PF10536"/>
    </source>
</evidence>
<proteinExistence type="predicted"/>
<dbReference type="PANTHER" id="PTHR46033">
    <property type="entry name" value="PROTEIN MAIN-LIKE 2"/>
    <property type="match status" value="1"/>
</dbReference>
<dbReference type="PANTHER" id="PTHR46033:SF65">
    <property type="entry name" value="AMINOTRANSFERASE-LIKE PLANT MOBILE DOMAIN-CONTAINING PROTEIN"/>
    <property type="match status" value="1"/>
</dbReference>
<dbReference type="GO" id="GO:0010073">
    <property type="term" value="P:meristem maintenance"/>
    <property type="evidence" value="ECO:0007669"/>
    <property type="project" value="InterPro"/>
</dbReference>
<dbReference type="AlphaFoldDB" id="A0A2K3MIH4"/>
<dbReference type="InterPro" id="IPR044824">
    <property type="entry name" value="MAIN-like"/>
</dbReference>
<sequence length="243" mass="27794">MSIASSCDGVSRYVPEPQGDKTAKEIWNNQVLIPFSVAEISHAFGGPIPDRNVSNKENFFRTEPYLRVANYIPWLNRVEKAYGDFWKEYGIFDFIQLSRMSLEYQPELLIAALHFFEKSSKTFQFKYGMMTPTLFDVAAITGLKPTRDTYNPTNSSKNISLSITKYTYSKYIEEQRGKDGDEVSEAEHVAFLTLWLCHFVFCTRSIQVAIKYILMATQIHEGCYFGFGRLILANLYEALGTAS</sequence>
<accession>A0A2K3MIH4</accession>
<dbReference type="STRING" id="57577.A0A2K3MIH4"/>
<dbReference type="Pfam" id="PF10536">
    <property type="entry name" value="PMD"/>
    <property type="match status" value="1"/>
</dbReference>
<organism evidence="2 3">
    <name type="scientific">Trifolium pratense</name>
    <name type="common">Red clover</name>
    <dbReference type="NCBI Taxonomy" id="57577"/>
    <lineage>
        <taxon>Eukaryota</taxon>
        <taxon>Viridiplantae</taxon>
        <taxon>Streptophyta</taxon>
        <taxon>Embryophyta</taxon>
        <taxon>Tracheophyta</taxon>
        <taxon>Spermatophyta</taxon>
        <taxon>Magnoliopsida</taxon>
        <taxon>eudicotyledons</taxon>
        <taxon>Gunneridae</taxon>
        <taxon>Pentapetalae</taxon>
        <taxon>rosids</taxon>
        <taxon>fabids</taxon>
        <taxon>Fabales</taxon>
        <taxon>Fabaceae</taxon>
        <taxon>Papilionoideae</taxon>
        <taxon>50 kb inversion clade</taxon>
        <taxon>NPAAA clade</taxon>
        <taxon>Hologalegina</taxon>
        <taxon>IRL clade</taxon>
        <taxon>Trifolieae</taxon>
        <taxon>Trifolium</taxon>
    </lineage>
</organism>
<reference evidence="2 3" key="1">
    <citation type="journal article" date="2014" name="Am. J. Bot.">
        <title>Genome assembly and annotation for red clover (Trifolium pratense; Fabaceae).</title>
        <authorList>
            <person name="Istvanek J."/>
            <person name="Jaros M."/>
            <person name="Krenek A."/>
            <person name="Repkova J."/>
        </authorList>
    </citation>
    <scope>NUCLEOTIDE SEQUENCE [LARGE SCALE GENOMIC DNA]</scope>
    <source>
        <strain evidence="3">cv. Tatra</strain>
        <tissue evidence="2">Young leaves</tissue>
    </source>
</reference>
<reference evidence="2 3" key="2">
    <citation type="journal article" date="2017" name="Front. Plant Sci.">
        <title>Gene Classification and Mining of Molecular Markers Useful in Red Clover (Trifolium pratense) Breeding.</title>
        <authorList>
            <person name="Istvanek J."/>
            <person name="Dluhosova J."/>
            <person name="Dluhos P."/>
            <person name="Patkova L."/>
            <person name="Nedelnik J."/>
            <person name="Repkova J."/>
        </authorList>
    </citation>
    <scope>NUCLEOTIDE SEQUENCE [LARGE SCALE GENOMIC DNA]</scope>
    <source>
        <strain evidence="3">cv. Tatra</strain>
        <tissue evidence="2">Young leaves</tissue>
    </source>
</reference>
<feature type="non-terminal residue" evidence="2">
    <location>
        <position position="243"/>
    </location>
</feature>
<gene>
    <name evidence="2" type="ORF">L195_g046713</name>
</gene>
<protein>
    <recommendedName>
        <fullName evidence="1">Aminotransferase-like plant mobile domain-containing protein</fullName>
    </recommendedName>
</protein>
<evidence type="ECO:0000313" key="2">
    <source>
        <dbReference type="EMBL" id="PNX90588.1"/>
    </source>
</evidence>
<evidence type="ECO:0000313" key="3">
    <source>
        <dbReference type="Proteomes" id="UP000236291"/>
    </source>
</evidence>
<dbReference type="InterPro" id="IPR019557">
    <property type="entry name" value="AminoTfrase-like_pln_mobile"/>
</dbReference>
<name>A0A2K3MIH4_TRIPR</name>
<dbReference type="EMBL" id="ASHM01063311">
    <property type="protein sequence ID" value="PNX90588.1"/>
    <property type="molecule type" value="Genomic_DNA"/>
</dbReference>
<feature type="domain" description="Aminotransferase-like plant mobile" evidence="1">
    <location>
        <begin position="90"/>
        <end position="243"/>
    </location>
</feature>
<comment type="caution">
    <text evidence="2">The sequence shown here is derived from an EMBL/GenBank/DDBJ whole genome shotgun (WGS) entry which is preliminary data.</text>
</comment>
<dbReference type="Proteomes" id="UP000236291">
    <property type="component" value="Unassembled WGS sequence"/>
</dbReference>